<dbReference type="OrthoDB" id="5800423at2759"/>
<evidence type="ECO:0000259" key="3">
    <source>
        <dbReference type="PROSITE" id="PS50119"/>
    </source>
</evidence>
<dbReference type="SMART" id="SM00336">
    <property type="entry name" value="BBOX"/>
    <property type="match status" value="2"/>
</dbReference>
<dbReference type="GO" id="GO:0008270">
    <property type="term" value="F:zinc ion binding"/>
    <property type="evidence" value="ECO:0007669"/>
    <property type="project" value="UniProtKB-KW"/>
</dbReference>
<dbReference type="GO" id="GO:0061630">
    <property type="term" value="F:ubiquitin protein ligase activity"/>
    <property type="evidence" value="ECO:0007669"/>
    <property type="project" value="TreeGrafter"/>
</dbReference>
<dbReference type="PROSITE" id="PS50119">
    <property type="entry name" value="ZF_BBOX"/>
    <property type="match status" value="2"/>
</dbReference>
<comment type="caution">
    <text evidence="4">The sequence shown here is derived from an EMBL/GenBank/DDBJ whole genome shotgun (WGS) entry which is preliminary data.</text>
</comment>
<dbReference type="PANTHER" id="PTHR25462:SF296">
    <property type="entry name" value="MEIOTIC P26, ISOFORM F"/>
    <property type="match status" value="1"/>
</dbReference>
<reference evidence="4" key="1">
    <citation type="submission" date="2018-11" db="EMBL/GenBank/DDBJ databases">
        <authorList>
            <person name="Alioto T."/>
            <person name="Alioto T."/>
        </authorList>
    </citation>
    <scope>NUCLEOTIDE SEQUENCE</scope>
</reference>
<dbReference type="Pfam" id="PF00643">
    <property type="entry name" value="zf-B_box"/>
    <property type="match status" value="1"/>
</dbReference>
<dbReference type="Gene3D" id="3.30.160.60">
    <property type="entry name" value="Classic Zinc Finger"/>
    <property type="match status" value="1"/>
</dbReference>
<feature type="region of interest" description="Disordered" evidence="2">
    <location>
        <begin position="349"/>
        <end position="374"/>
    </location>
</feature>
<name>A0A8B6HTF7_MYTGA</name>
<dbReference type="InterPro" id="IPR047153">
    <property type="entry name" value="TRIM45/56/19-like"/>
</dbReference>
<dbReference type="AlphaFoldDB" id="A0A8B6HTF7"/>
<gene>
    <name evidence="4" type="ORF">MGAL_10B053879</name>
</gene>
<dbReference type="CDD" id="cd19757">
    <property type="entry name" value="Bbox1"/>
    <property type="match status" value="1"/>
</dbReference>
<keyword evidence="1" id="KW-0862">Zinc</keyword>
<accession>A0A8B6HTF7</accession>
<proteinExistence type="predicted"/>
<keyword evidence="1" id="KW-0479">Metal-binding</keyword>
<evidence type="ECO:0000256" key="1">
    <source>
        <dbReference type="PROSITE-ProRule" id="PRU00024"/>
    </source>
</evidence>
<evidence type="ECO:0000256" key="2">
    <source>
        <dbReference type="SAM" id="MobiDB-lite"/>
    </source>
</evidence>
<keyword evidence="5" id="KW-1185">Reference proteome</keyword>
<dbReference type="InterPro" id="IPR000315">
    <property type="entry name" value="Znf_B-box"/>
</dbReference>
<feature type="domain" description="B box-type" evidence="3">
    <location>
        <begin position="63"/>
        <end position="103"/>
    </location>
</feature>
<keyword evidence="1" id="KW-0863">Zinc-finger</keyword>
<evidence type="ECO:0000313" key="5">
    <source>
        <dbReference type="Proteomes" id="UP000596742"/>
    </source>
</evidence>
<dbReference type="Proteomes" id="UP000596742">
    <property type="component" value="Unassembled WGS sequence"/>
</dbReference>
<evidence type="ECO:0000313" key="4">
    <source>
        <dbReference type="EMBL" id="VDI83987.1"/>
    </source>
</evidence>
<dbReference type="SUPFAM" id="SSF57845">
    <property type="entry name" value="B-box zinc-binding domain"/>
    <property type="match status" value="1"/>
</dbReference>
<dbReference type="EMBL" id="UYJE01010519">
    <property type="protein sequence ID" value="VDI83987.1"/>
    <property type="molecule type" value="Genomic_DNA"/>
</dbReference>
<feature type="non-terminal residue" evidence="4">
    <location>
        <position position="374"/>
    </location>
</feature>
<organism evidence="4 5">
    <name type="scientific">Mytilus galloprovincialis</name>
    <name type="common">Mediterranean mussel</name>
    <dbReference type="NCBI Taxonomy" id="29158"/>
    <lineage>
        <taxon>Eukaryota</taxon>
        <taxon>Metazoa</taxon>
        <taxon>Spiralia</taxon>
        <taxon>Lophotrochozoa</taxon>
        <taxon>Mollusca</taxon>
        <taxon>Bivalvia</taxon>
        <taxon>Autobranchia</taxon>
        <taxon>Pteriomorphia</taxon>
        <taxon>Mytilida</taxon>
        <taxon>Mytiloidea</taxon>
        <taxon>Mytilidae</taxon>
        <taxon>Mytilinae</taxon>
        <taxon>Mytilus</taxon>
    </lineage>
</organism>
<dbReference type="PANTHER" id="PTHR25462">
    <property type="entry name" value="BONUS, ISOFORM C-RELATED"/>
    <property type="match status" value="1"/>
</dbReference>
<protein>
    <recommendedName>
        <fullName evidence="3">B box-type domain-containing protein</fullName>
    </recommendedName>
</protein>
<sequence>MNMAQCTAQKCDFSCNDEVAVLYCKGCSRRLCLKCKLNVHDKVQQFKDHEVVNIEKEGNLVFKPQPVCVTHKKTFLYYCSRCECLTCEDCMTSNHNEHKTEKIRNVADACRANLNKIIEHFKTKVETVEKKLATIETHAFEIKTDCASYVSRVENTTGELHSIIDRQKLISSTTASDFQYFENQILYGKKIFLNQHKNETADLLLKFENILRETNDSTFLIGWKALQTDVQIINEETVDPLLEPSCIEIFNPEIFTKSVIDEIDVQFQMRLSEQLKERERKVTELSDENENLKKDIKQRKQNELSKMKEQDKKVTSLTNDISELQNKLINKQEEIDVLLKLSGQLKEKERKVTDLSSENENLKMDIKRKQNELS</sequence>
<feature type="compositionally biased region" description="Basic and acidic residues" evidence="2">
    <location>
        <begin position="360"/>
        <end position="374"/>
    </location>
</feature>
<feature type="domain" description="B box-type" evidence="3">
    <location>
        <begin position="6"/>
        <end position="54"/>
    </location>
</feature>